<dbReference type="Pfam" id="PF12802">
    <property type="entry name" value="MarR_2"/>
    <property type="match status" value="1"/>
</dbReference>
<dbReference type="Proteomes" id="UP000664617">
    <property type="component" value="Unassembled WGS sequence"/>
</dbReference>
<dbReference type="PANTHER" id="PTHR33164">
    <property type="entry name" value="TRANSCRIPTIONAL REGULATOR, MARR FAMILY"/>
    <property type="match status" value="1"/>
</dbReference>
<accession>A0ABS3I892</accession>
<dbReference type="PRINTS" id="PR00598">
    <property type="entry name" value="HTHMARR"/>
</dbReference>
<dbReference type="PANTHER" id="PTHR33164:SF104">
    <property type="entry name" value="TRANSCRIPTIONAL REGULATORY PROTEIN"/>
    <property type="match status" value="1"/>
</dbReference>
<dbReference type="SUPFAM" id="SSF46785">
    <property type="entry name" value="Winged helix' DNA-binding domain"/>
    <property type="match status" value="1"/>
</dbReference>
<organism evidence="2 3">
    <name type="scientific">Myceligenerans salitolerans</name>
    <dbReference type="NCBI Taxonomy" id="1230528"/>
    <lineage>
        <taxon>Bacteria</taxon>
        <taxon>Bacillati</taxon>
        <taxon>Actinomycetota</taxon>
        <taxon>Actinomycetes</taxon>
        <taxon>Micrococcales</taxon>
        <taxon>Promicromonosporaceae</taxon>
        <taxon>Myceligenerans</taxon>
    </lineage>
</organism>
<dbReference type="SMART" id="SM00347">
    <property type="entry name" value="HTH_MARR"/>
    <property type="match status" value="1"/>
</dbReference>
<feature type="domain" description="HTH marR-type" evidence="1">
    <location>
        <begin position="20"/>
        <end position="163"/>
    </location>
</feature>
<keyword evidence="3" id="KW-1185">Reference proteome</keyword>
<dbReference type="InterPro" id="IPR039422">
    <property type="entry name" value="MarR/SlyA-like"/>
</dbReference>
<dbReference type="InterPro" id="IPR036388">
    <property type="entry name" value="WH-like_DNA-bd_sf"/>
</dbReference>
<evidence type="ECO:0000313" key="2">
    <source>
        <dbReference type="EMBL" id="MBO0609236.1"/>
    </source>
</evidence>
<evidence type="ECO:0000259" key="1">
    <source>
        <dbReference type="PROSITE" id="PS50995"/>
    </source>
</evidence>
<protein>
    <submittedName>
        <fullName evidence="2">MarR family transcriptional regulator</fullName>
    </submittedName>
</protein>
<gene>
    <name evidence="2" type="ORF">J0911_09355</name>
</gene>
<sequence length="168" mass="18966">MLDPRVIDPRQEIVRRAGLDDRDVDQVVRVMQALRRWREADRRASEASRRYMRLGETDMRAIRYLIAAGHQGRAVTPGALAEHLQISTASTTKLLDRLVAGGHVLRRPHPSDRRSVVVEVTAETRNTARLTVGRRHARRFDVAARLSPAERDIVAGFLEDLASTADEE</sequence>
<dbReference type="InterPro" id="IPR036390">
    <property type="entry name" value="WH_DNA-bd_sf"/>
</dbReference>
<evidence type="ECO:0000313" key="3">
    <source>
        <dbReference type="Proteomes" id="UP000664617"/>
    </source>
</evidence>
<comment type="caution">
    <text evidence="2">The sequence shown here is derived from an EMBL/GenBank/DDBJ whole genome shotgun (WGS) entry which is preliminary data.</text>
</comment>
<dbReference type="InterPro" id="IPR000835">
    <property type="entry name" value="HTH_MarR-typ"/>
</dbReference>
<dbReference type="EMBL" id="JAFMPK010000038">
    <property type="protein sequence ID" value="MBO0609236.1"/>
    <property type="molecule type" value="Genomic_DNA"/>
</dbReference>
<name>A0ABS3I892_9MICO</name>
<reference evidence="3" key="1">
    <citation type="submission" date="2023-07" db="EMBL/GenBank/DDBJ databases">
        <title>Myceligenerans salitolerans sp. nov., a halotolerant actinomycete isolated from a salt lake in Xinjiang, China.</title>
        <authorList>
            <person name="Guan T."/>
        </authorList>
    </citation>
    <scope>NUCLEOTIDE SEQUENCE [LARGE SCALE GENOMIC DNA]</scope>
    <source>
        <strain evidence="3">XHU 5031</strain>
    </source>
</reference>
<dbReference type="Gene3D" id="1.10.10.10">
    <property type="entry name" value="Winged helix-like DNA-binding domain superfamily/Winged helix DNA-binding domain"/>
    <property type="match status" value="1"/>
</dbReference>
<dbReference type="PROSITE" id="PS50995">
    <property type="entry name" value="HTH_MARR_2"/>
    <property type="match status" value="1"/>
</dbReference>
<proteinExistence type="predicted"/>